<protein>
    <submittedName>
        <fullName evidence="2">Uncharacterized protein</fullName>
    </submittedName>
</protein>
<proteinExistence type="predicted"/>
<dbReference type="EMBL" id="JBHTKB010000001">
    <property type="protein sequence ID" value="MFD0912494.1"/>
    <property type="molecule type" value="Genomic_DNA"/>
</dbReference>
<dbReference type="Proteomes" id="UP001597128">
    <property type="component" value="Unassembled WGS sequence"/>
</dbReference>
<keyword evidence="3" id="KW-1185">Reference proteome</keyword>
<sequence length="155" mass="17033">MQRLATIVLMVSGLLLTQSPLAGEVNPTPHVAFSSKFRSVDYLFTDHAETQAIADGANYDVAIREVGWDLISAVGRACHSVKNIQAIFIDRINFKERHSLVVLGVLADLEFLAFNVESNLPNTTLKELISAFEREHVSVVRLAEASGVELLLSNK</sequence>
<accession>A0ABW3F6W1</accession>
<dbReference type="RefSeq" id="WP_379055481.1">
    <property type="nucleotide sequence ID" value="NZ_JBHTKB010000001.1"/>
</dbReference>
<evidence type="ECO:0000313" key="3">
    <source>
        <dbReference type="Proteomes" id="UP001597128"/>
    </source>
</evidence>
<evidence type="ECO:0000256" key="1">
    <source>
        <dbReference type="SAM" id="SignalP"/>
    </source>
</evidence>
<keyword evidence="1" id="KW-0732">Signal</keyword>
<organism evidence="2 3">
    <name type="scientific">Methylophilus luteus</name>
    <dbReference type="NCBI Taxonomy" id="640108"/>
    <lineage>
        <taxon>Bacteria</taxon>
        <taxon>Pseudomonadati</taxon>
        <taxon>Pseudomonadota</taxon>
        <taxon>Betaproteobacteria</taxon>
        <taxon>Nitrosomonadales</taxon>
        <taxon>Methylophilaceae</taxon>
        <taxon>Methylophilus</taxon>
    </lineage>
</organism>
<comment type="caution">
    <text evidence="2">The sequence shown here is derived from an EMBL/GenBank/DDBJ whole genome shotgun (WGS) entry which is preliminary data.</text>
</comment>
<gene>
    <name evidence="2" type="ORF">ACFQ1Z_02935</name>
</gene>
<feature type="chain" id="PRO_5045968429" evidence="1">
    <location>
        <begin position="23"/>
        <end position="155"/>
    </location>
</feature>
<evidence type="ECO:0000313" key="2">
    <source>
        <dbReference type="EMBL" id="MFD0912494.1"/>
    </source>
</evidence>
<feature type="signal peptide" evidence="1">
    <location>
        <begin position="1"/>
        <end position="22"/>
    </location>
</feature>
<name>A0ABW3F6W1_9PROT</name>
<reference evidence="3" key="1">
    <citation type="journal article" date="2019" name="Int. J. Syst. Evol. Microbiol.">
        <title>The Global Catalogue of Microorganisms (GCM) 10K type strain sequencing project: providing services to taxonomists for standard genome sequencing and annotation.</title>
        <authorList>
            <consortium name="The Broad Institute Genomics Platform"/>
            <consortium name="The Broad Institute Genome Sequencing Center for Infectious Disease"/>
            <person name="Wu L."/>
            <person name="Ma J."/>
        </authorList>
    </citation>
    <scope>NUCLEOTIDE SEQUENCE [LARGE SCALE GENOMIC DNA]</scope>
    <source>
        <strain evidence="3">CCUG 58412</strain>
    </source>
</reference>